<feature type="domain" description="DUF5753" evidence="1">
    <location>
        <begin position="93"/>
        <end position="263"/>
    </location>
</feature>
<dbReference type="InterPro" id="IPR043917">
    <property type="entry name" value="DUF5753"/>
</dbReference>
<organism evidence="2 3">
    <name type="scientific">Actinomadura viridis</name>
    <dbReference type="NCBI Taxonomy" id="58110"/>
    <lineage>
        <taxon>Bacteria</taxon>
        <taxon>Bacillati</taxon>
        <taxon>Actinomycetota</taxon>
        <taxon>Actinomycetes</taxon>
        <taxon>Streptosporangiales</taxon>
        <taxon>Thermomonosporaceae</taxon>
        <taxon>Actinomadura</taxon>
    </lineage>
</organism>
<protein>
    <recommendedName>
        <fullName evidence="1">DUF5753 domain-containing protein</fullName>
    </recommendedName>
</protein>
<name>A0A931GQ59_9ACTN</name>
<dbReference type="EMBL" id="JADOUA010000001">
    <property type="protein sequence ID" value="MBG6091371.1"/>
    <property type="molecule type" value="Genomic_DNA"/>
</dbReference>
<dbReference type="Pfam" id="PF19054">
    <property type="entry name" value="DUF5753"/>
    <property type="match status" value="1"/>
</dbReference>
<evidence type="ECO:0000259" key="1">
    <source>
        <dbReference type="Pfam" id="PF19054"/>
    </source>
</evidence>
<sequence length="269" mass="30020">MPELDPKKSLQAVYARALARERTRAKLTQDQLGGHPAIMVSGKLIGHVENCRRPPTIRLSTGLDKALDLEEFFESLYIHWADEEGPPSAIWEYSELEHQANSIKVYAQSTICGLLQNEDYAREIFKRAHREERVGELVAARIARQEILHRDDPPWLVVLIEETAIRRVVGDREVMRRQLAHLLTLAAEPNITVLVVPSGAPVFPGGAFTLLGFPDSPDVAFVEAVGGHSQIVDNRAQVRELAVLYDRISSEALPVADSEKLIRGVLEDL</sequence>
<keyword evidence="3" id="KW-1185">Reference proteome</keyword>
<reference evidence="2" key="1">
    <citation type="submission" date="2020-11" db="EMBL/GenBank/DDBJ databases">
        <title>Sequencing the genomes of 1000 actinobacteria strains.</title>
        <authorList>
            <person name="Klenk H.-P."/>
        </authorList>
    </citation>
    <scope>NUCLEOTIDE SEQUENCE</scope>
    <source>
        <strain evidence="2">DSM 43175</strain>
    </source>
</reference>
<dbReference type="RefSeq" id="WP_197013690.1">
    <property type="nucleotide sequence ID" value="NZ_BAABES010000001.1"/>
</dbReference>
<accession>A0A931GQ59</accession>
<dbReference type="AlphaFoldDB" id="A0A931GQ59"/>
<dbReference type="Proteomes" id="UP000614047">
    <property type="component" value="Unassembled WGS sequence"/>
</dbReference>
<dbReference type="InterPro" id="IPR010982">
    <property type="entry name" value="Lambda_DNA-bd_dom_sf"/>
</dbReference>
<evidence type="ECO:0000313" key="3">
    <source>
        <dbReference type="Proteomes" id="UP000614047"/>
    </source>
</evidence>
<evidence type="ECO:0000313" key="2">
    <source>
        <dbReference type="EMBL" id="MBG6091371.1"/>
    </source>
</evidence>
<dbReference type="Gene3D" id="1.10.260.40">
    <property type="entry name" value="lambda repressor-like DNA-binding domains"/>
    <property type="match status" value="1"/>
</dbReference>
<proteinExistence type="predicted"/>
<comment type="caution">
    <text evidence="2">The sequence shown here is derived from an EMBL/GenBank/DDBJ whole genome shotgun (WGS) entry which is preliminary data.</text>
</comment>
<gene>
    <name evidence="2" type="ORF">IW256_005484</name>
</gene>
<dbReference type="GO" id="GO:0003677">
    <property type="term" value="F:DNA binding"/>
    <property type="evidence" value="ECO:0007669"/>
    <property type="project" value="InterPro"/>
</dbReference>